<protein>
    <submittedName>
        <fullName evidence="2">Uncharacterized protein</fullName>
    </submittedName>
</protein>
<proteinExistence type="predicted"/>
<reference evidence="2" key="1">
    <citation type="journal article" date="2019" name="Science">
        <title>Mutation of a bHLH transcription factor allowed almond domestication.</title>
        <authorList>
            <person name="Sanchez-Perez R."/>
            <person name="Pavan S."/>
            <person name="Mazzeo R."/>
            <person name="Moldovan C."/>
            <person name="Aiese Cigliano R."/>
            <person name="Del Cueto J."/>
            <person name="Ricciardi F."/>
            <person name="Lotti C."/>
            <person name="Ricciardi L."/>
            <person name="Dicenta F."/>
            <person name="Lopez-Marques R.L."/>
            <person name="Lindberg Moller B."/>
        </authorList>
    </citation>
    <scope>NUCLEOTIDE SEQUENCE</scope>
</reference>
<evidence type="ECO:0000256" key="1">
    <source>
        <dbReference type="SAM" id="MobiDB-lite"/>
    </source>
</evidence>
<dbReference type="AlphaFoldDB" id="A0A4Y1RIF4"/>
<evidence type="ECO:0000313" key="2">
    <source>
        <dbReference type="EMBL" id="BBH03969.1"/>
    </source>
</evidence>
<feature type="region of interest" description="Disordered" evidence="1">
    <location>
        <begin position="51"/>
        <end position="78"/>
    </location>
</feature>
<dbReference type="EMBL" id="AP019301">
    <property type="protein sequence ID" value="BBH03969.1"/>
    <property type="molecule type" value="Genomic_DNA"/>
</dbReference>
<gene>
    <name evidence="2" type="ORF">Prudu_014979</name>
</gene>
<name>A0A4Y1RIF4_PRUDU</name>
<organism evidence="2">
    <name type="scientific">Prunus dulcis</name>
    <name type="common">Almond</name>
    <name type="synonym">Amygdalus dulcis</name>
    <dbReference type="NCBI Taxonomy" id="3755"/>
    <lineage>
        <taxon>Eukaryota</taxon>
        <taxon>Viridiplantae</taxon>
        <taxon>Streptophyta</taxon>
        <taxon>Embryophyta</taxon>
        <taxon>Tracheophyta</taxon>
        <taxon>Spermatophyta</taxon>
        <taxon>Magnoliopsida</taxon>
        <taxon>eudicotyledons</taxon>
        <taxon>Gunneridae</taxon>
        <taxon>Pentapetalae</taxon>
        <taxon>rosids</taxon>
        <taxon>fabids</taxon>
        <taxon>Rosales</taxon>
        <taxon>Rosaceae</taxon>
        <taxon>Amygdaloideae</taxon>
        <taxon>Amygdaleae</taxon>
        <taxon>Prunus</taxon>
    </lineage>
</organism>
<sequence>GSYLEIGAPTARTQQAGPSRGQPVVNPERLQAVFEGRIVYISRLGFETMSARKARTRGRGQRWGPNPPPPSPSPPVPSLHNLHLLKIMRWI</sequence>
<accession>A0A4Y1RIF4</accession>
<feature type="compositionally biased region" description="Pro residues" evidence="1">
    <location>
        <begin position="65"/>
        <end position="77"/>
    </location>
</feature>
<feature type="region of interest" description="Disordered" evidence="1">
    <location>
        <begin position="1"/>
        <end position="24"/>
    </location>
</feature>
<feature type="non-terminal residue" evidence="2">
    <location>
        <position position="1"/>
    </location>
</feature>